<gene>
    <name evidence="2" type="ORF">HT99x_006985</name>
</gene>
<dbReference type="CDD" id="cd00920">
    <property type="entry name" value="Cupredoxin"/>
    <property type="match status" value="1"/>
</dbReference>
<dbReference type="InterPro" id="IPR008972">
    <property type="entry name" value="Cupredoxin"/>
</dbReference>
<dbReference type="EMBL" id="LKAJ02000001">
    <property type="protein sequence ID" value="MCS5711172.1"/>
    <property type="molecule type" value="Genomic_DNA"/>
</dbReference>
<dbReference type="SUPFAM" id="SSF49503">
    <property type="entry name" value="Cupredoxins"/>
    <property type="match status" value="1"/>
</dbReference>
<accession>A0AAE3HV23</accession>
<evidence type="ECO:0000313" key="2">
    <source>
        <dbReference type="EMBL" id="MCS5711172.1"/>
    </source>
</evidence>
<feature type="compositionally biased region" description="Basic and acidic residues" evidence="1">
    <location>
        <begin position="130"/>
        <end position="150"/>
    </location>
</feature>
<evidence type="ECO:0000256" key="1">
    <source>
        <dbReference type="SAM" id="MobiDB-lite"/>
    </source>
</evidence>
<reference evidence="2" key="2">
    <citation type="submission" date="2021-06" db="EMBL/GenBank/DDBJ databases">
        <title>Genomic Description and Analysis of Intracellular Bacteria, Candidatus Berkiella cookevillensis and Candidatus Berkiella aquae.</title>
        <authorList>
            <person name="Kidane D.T."/>
            <person name="Mehari Y.T."/>
            <person name="Rice F.C."/>
            <person name="Arivett B.A."/>
            <person name="Farone A.L."/>
            <person name="Berk S.G."/>
            <person name="Farone M.B."/>
        </authorList>
    </citation>
    <scope>NUCLEOTIDE SEQUENCE</scope>
    <source>
        <strain evidence="2">HT99</strain>
    </source>
</reference>
<reference evidence="2" key="1">
    <citation type="journal article" date="2016" name="Genome Announc.">
        <title>Draft Genome Sequences of Two Novel Amoeba-Resistant Intranuclear Bacteria, 'Candidatus Berkiella cookevillensis' and 'Candidatus Berkiella aquae'.</title>
        <authorList>
            <person name="Mehari Y.T."/>
            <person name="Arivett B.A."/>
            <person name="Farone A.L."/>
            <person name="Gunderson J.H."/>
            <person name="Farone M.B."/>
        </authorList>
    </citation>
    <scope>NUCLEOTIDE SEQUENCE</scope>
    <source>
        <strain evidence="2">HT99</strain>
    </source>
</reference>
<protein>
    <submittedName>
        <fullName evidence="2">Cupredoxin domain-containing protein</fullName>
    </submittedName>
</protein>
<dbReference type="RefSeq" id="WP_158003382.1">
    <property type="nucleotide sequence ID" value="NZ_LKAJ02000001.1"/>
</dbReference>
<proteinExistence type="predicted"/>
<dbReference type="AlphaFoldDB" id="A0AAE3HV23"/>
<comment type="caution">
    <text evidence="2">The sequence shown here is derived from an EMBL/GenBank/DDBJ whole genome shotgun (WGS) entry which is preliminary data.</text>
</comment>
<sequence length="150" mass="16579">MANQANAVNPSLIDLRVNDTTELRFTTGVDYLLVIDNDNPHGTSWYFGEFAQSILTQYLQGAANVTQDSLTVPSNAKVLWLFSPHQPGEFDYYAINGSSSQKGARGKIIITLAESAVTENLPAEEQPTNDQEKTPPVIEKRRLLKGGRRD</sequence>
<dbReference type="Proteomes" id="UP000051497">
    <property type="component" value="Unassembled WGS sequence"/>
</dbReference>
<name>A0AAE3HV23_9GAMM</name>
<feature type="region of interest" description="Disordered" evidence="1">
    <location>
        <begin position="119"/>
        <end position="150"/>
    </location>
</feature>
<organism evidence="2 3">
    <name type="scientific">Candidatus Berkiella aquae</name>
    <dbReference type="NCBI Taxonomy" id="295108"/>
    <lineage>
        <taxon>Bacteria</taxon>
        <taxon>Pseudomonadati</taxon>
        <taxon>Pseudomonadota</taxon>
        <taxon>Gammaproteobacteria</taxon>
        <taxon>Candidatus Berkiellales</taxon>
        <taxon>Candidatus Berkiellaceae</taxon>
        <taxon>Candidatus Berkiella</taxon>
    </lineage>
</organism>
<keyword evidence="3" id="KW-1185">Reference proteome</keyword>
<evidence type="ECO:0000313" key="3">
    <source>
        <dbReference type="Proteomes" id="UP000051497"/>
    </source>
</evidence>